<gene>
    <name evidence="6" type="ORF">EA26_08840</name>
</gene>
<dbReference type="InterPro" id="IPR004193">
    <property type="entry name" value="Glyco_hydro_13_N"/>
</dbReference>
<dbReference type="GO" id="GO:0019156">
    <property type="term" value="F:isoamylase activity"/>
    <property type="evidence" value="ECO:0007669"/>
    <property type="project" value="UniProtKB-ARBA"/>
</dbReference>
<dbReference type="InterPro" id="IPR048650">
    <property type="entry name" value="ISOA1-3-like_C"/>
</dbReference>
<keyword evidence="7" id="KW-1185">Reference proteome</keyword>
<evidence type="ECO:0000256" key="2">
    <source>
        <dbReference type="ARBA" id="ARBA00022801"/>
    </source>
</evidence>
<dbReference type="GO" id="GO:0004135">
    <property type="term" value="F:amylo-alpha-1,6-glucosidase activity"/>
    <property type="evidence" value="ECO:0007669"/>
    <property type="project" value="InterPro"/>
</dbReference>
<dbReference type="InterPro" id="IPR011837">
    <property type="entry name" value="Glycogen_debranch_GlgX"/>
</dbReference>
<dbReference type="InterPro" id="IPR017853">
    <property type="entry name" value="GH"/>
</dbReference>
<dbReference type="Pfam" id="PF00128">
    <property type="entry name" value="Alpha-amylase"/>
    <property type="match status" value="1"/>
</dbReference>
<dbReference type="FunFam" id="3.20.20.80:FF:000054">
    <property type="entry name" value="Glycogen debranching enzyme"/>
    <property type="match status" value="1"/>
</dbReference>
<evidence type="ECO:0000259" key="5">
    <source>
        <dbReference type="SMART" id="SM00642"/>
    </source>
</evidence>
<dbReference type="Gene3D" id="3.20.20.80">
    <property type="entry name" value="Glycosidases"/>
    <property type="match status" value="1"/>
</dbReference>
<dbReference type="Pfam" id="PF02922">
    <property type="entry name" value="CBM_48"/>
    <property type="match status" value="1"/>
</dbReference>
<dbReference type="Gene3D" id="2.60.40.10">
    <property type="entry name" value="Immunoglobulins"/>
    <property type="match status" value="1"/>
</dbReference>
<organism evidence="6 7">
    <name type="scientific">Vibrio navarrensis</name>
    <dbReference type="NCBI Taxonomy" id="29495"/>
    <lineage>
        <taxon>Bacteria</taxon>
        <taxon>Pseudomonadati</taxon>
        <taxon>Pseudomonadota</taxon>
        <taxon>Gammaproteobacteria</taxon>
        <taxon>Vibrionales</taxon>
        <taxon>Vibrionaceae</taxon>
        <taxon>Vibrio</taxon>
    </lineage>
</organism>
<evidence type="ECO:0000313" key="7">
    <source>
        <dbReference type="Proteomes" id="UP000029994"/>
    </source>
</evidence>
<keyword evidence="4" id="KW-0326">Glycosidase</keyword>
<dbReference type="GO" id="GO:0005980">
    <property type="term" value="P:glycogen catabolic process"/>
    <property type="evidence" value="ECO:0007669"/>
    <property type="project" value="InterPro"/>
</dbReference>
<keyword evidence="2" id="KW-0378">Hydrolase</keyword>
<evidence type="ECO:0000256" key="4">
    <source>
        <dbReference type="ARBA" id="ARBA00023295"/>
    </source>
</evidence>
<dbReference type="SUPFAM" id="SSF51011">
    <property type="entry name" value="Glycosyl hydrolase domain"/>
    <property type="match status" value="1"/>
</dbReference>
<comment type="similarity">
    <text evidence="1">Belongs to the glycosyl hydrolase 13 family.</text>
</comment>
<dbReference type="Proteomes" id="UP000029994">
    <property type="component" value="Unassembled WGS sequence"/>
</dbReference>
<dbReference type="CDD" id="cd02856">
    <property type="entry name" value="E_set_GDE_Isoamylase_N"/>
    <property type="match status" value="1"/>
</dbReference>
<dbReference type="CDD" id="cd11326">
    <property type="entry name" value="AmyAc_Glg_debranch"/>
    <property type="match status" value="1"/>
</dbReference>
<comment type="caution">
    <text evidence="6">The sequence shown here is derived from an EMBL/GenBank/DDBJ whole genome shotgun (WGS) entry which is preliminary data.</text>
</comment>
<dbReference type="SMART" id="SM00642">
    <property type="entry name" value="Aamy"/>
    <property type="match status" value="1"/>
</dbReference>
<evidence type="ECO:0000313" key="6">
    <source>
        <dbReference type="EMBL" id="KGK11409.1"/>
    </source>
</evidence>
<dbReference type="Pfam" id="PF21156">
    <property type="entry name" value="ISOA1-3_C"/>
    <property type="match status" value="1"/>
</dbReference>
<name>A0A099LUV3_9VIBR</name>
<keyword evidence="3" id="KW-0809">Transit peptide</keyword>
<dbReference type="NCBIfam" id="TIGR02100">
    <property type="entry name" value="glgX_debranch"/>
    <property type="match status" value="1"/>
</dbReference>
<dbReference type="InterPro" id="IPR013783">
    <property type="entry name" value="Ig-like_fold"/>
</dbReference>
<reference evidence="6 7" key="1">
    <citation type="submission" date="2014-04" db="EMBL/GenBank/DDBJ databases">
        <title>Genome sequencing of Vibrio navarrensis strains.</title>
        <authorList>
            <person name="Gladney L.M."/>
            <person name="Katz L.S."/>
            <person name="Marino-Ramirez L."/>
            <person name="Jordan I.K."/>
        </authorList>
    </citation>
    <scope>NUCLEOTIDE SEQUENCE [LARGE SCALE GENOMIC DNA]</scope>
    <source>
        <strain evidence="6 7">ATCC 51183</strain>
    </source>
</reference>
<dbReference type="RefSeq" id="WP_039426777.1">
    <property type="nucleotide sequence ID" value="NZ_CP061844.1"/>
</dbReference>
<dbReference type="EMBL" id="JMCG01000001">
    <property type="protein sequence ID" value="KGK11409.1"/>
    <property type="molecule type" value="Genomic_DNA"/>
</dbReference>
<dbReference type="InterPro" id="IPR044505">
    <property type="entry name" value="GlgX_Isoamylase_N_E_set"/>
</dbReference>
<protein>
    <submittedName>
        <fullName evidence="6">Glycogen debranching protein</fullName>
    </submittedName>
</protein>
<dbReference type="InterPro" id="IPR006047">
    <property type="entry name" value="GH13_cat_dom"/>
</dbReference>
<evidence type="ECO:0000256" key="3">
    <source>
        <dbReference type="ARBA" id="ARBA00022946"/>
    </source>
</evidence>
<feature type="domain" description="Glycosyl hydrolase family 13 catalytic" evidence="5">
    <location>
        <begin position="158"/>
        <end position="570"/>
    </location>
</feature>
<dbReference type="STRING" id="29495.EA26_08840"/>
<dbReference type="InterPro" id="IPR013780">
    <property type="entry name" value="Glyco_hydro_b"/>
</dbReference>
<dbReference type="AlphaFoldDB" id="A0A099LUV3"/>
<dbReference type="PANTHER" id="PTHR43002">
    <property type="entry name" value="GLYCOGEN DEBRANCHING ENZYME"/>
    <property type="match status" value="1"/>
</dbReference>
<dbReference type="SUPFAM" id="SSF51445">
    <property type="entry name" value="(Trans)glycosidases"/>
    <property type="match status" value="1"/>
</dbReference>
<dbReference type="Gene3D" id="2.60.40.1180">
    <property type="entry name" value="Golgi alpha-mannosidase II"/>
    <property type="match status" value="1"/>
</dbReference>
<dbReference type="InterPro" id="IPR014756">
    <property type="entry name" value="Ig_E-set"/>
</dbReference>
<dbReference type="GeneID" id="43683298"/>
<proteinExistence type="inferred from homology"/>
<dbReference type="eggNOG" id="COG1523">
    <property type="taxonomic scope" value="Bacteria"/>
</dbReference>
<dbReference type="SUPFAM" id="SSF81296">
    <property type="entry name" value="E set domains"/>
    <property type="match status" value="1"/>
</dbReference>
<accession>A0A099LUV3</accession>
<evidence type="ECO:0000256" key="1">
    <source>
        <dbReference type="ARBA" id="ARBA00008061"/>
    </source>
</evidence>
<sequence length="691" mass="78285">MLAYTTSKGKQHPLGASVTTAGVNFSLFSRAANSVELLLFEKHDSVEPLQIITLDPSENRTFFFWHIFVEGLKPGMHYAYRVDGPQDPDQGLRFNPRKVLLDPYGNGATDDLFVRADACGDKGNLATSMRNVVIDLDAYDWEGDQPLNRPMNETIIYEMHTGGFTRSPSAKVKNPGTYQAIIEKIPYLKSFGITAVELLPVMHFDETTPLRTNDDGTELTNYWGYSTINFFAPHPGYCVSPQEGCHINEFRDMVKALHKAGIEVILDVVFNHTDEGNHQGPTLNFKGIDNLTYYDLNPEQKRFYMDYTGCGNTFDCNMPVVEKLVVESLEFWVKEMHVDGFRFDEASVLSRDMNGQPMEYPPVLWQIELSEVLADTKVIAEAWDAAGLYQVGHFPGYRWADWNGRYRDDMRCFVRGDAGLVGAVANRLSGSADLYQGSGRKPVNSINFINCHDGFTLNDLVSYNQKHNLANGEGNNDGNNDNMSWNCGVEGPCDDDAIKALRLQQMKNFATLLMISRGVPMFLAGDEICRTQQGNNNAYCQNNALNWFDWQLTEQNQAMLRFFRQLIQFRKSHPTLYANAFFDNEVNSRGLADVSWHGVELNQPGWDDPNARALSYTLAGRGEEADLHIMLNMYWESERFELPQVTGRKWYLALNTANPSPDDFYEEKQRPEVREGRFDVSGRSIAILVSK</sequence>